<organism evidence="3 4">
    <name type="scientific">Colwellia maritima</name>
    <dbReference type="NCBI Taxonomy" id="2912588"/>
    <lineage>
        <taxon>Bacteria</taxon>
        <taxon>Pseudomonadati</taxon>
        <taxon>Pseudomonadota</taxon>
        <taxon>Gammaproteobacteria</taxon>
        <taxon>Alteromonadales</taxon>
        <taxon>Colwelliaceae</taxon>
        <taxon>Colwellia</taxon>
    </lineage>
</organism>
<keyword evidence="1" id="KW-1133">Transmembrane helix</keyword>
<evidence type="ECO:0000256" key="1">
    <source>
        <dbReference type="SAM" id="Phobius"/>
    </source>
</evidence>
<dbReference type="InterPro" id="IPR001638">
    <property type="entry name" value="Solute-binding_3/MltF_N"/>
</dbReference>
<feature type="domain" description="Solute-binding protein family 3/N-terminal" evidence="2">
    <location>
        <begin position="56"/>
        <end position="281"/>
    </location>
</feature>
<gene>
    <name evidence="3" type="ORF">L3081_19380</name>
</gene>
<comment type="caution">
    <text evidence="3">The sequence shown here is derived from an EMBL/GenBank/DDBJ whole genome shotgun (WGS) entry which is preliminary data.</text>
</comment>
<dbReference type="SUPFAM" id="SSF53850">
    <property type="entry name" value="Periplasmic binding protein-like II"/>
    <property type="match status" value="1"/>
</dbReference>
<dbReference type="PANTHER" id="PTHR38834:SF3">
    <property type="entry name" value="SOLUTE-BINDING PROTEIN FAMILY 3_N-TERMINAL DOMAIN-CONTAINING PROTEIN"/>
    <property type="match status" value="1"/>
</dbReference>
<sequence length="289" mass="33223">MLFCGQLFYGYLLQYAYYYVSISILKVAMNSIFPLFLFCLIGVIPFYVKASDRVLAYVEQIPPYIFISNDNIIGAAVDILDEALKESGIEISYEEIIWSRALYESKKKPNILLTGLMRNASREDKFHWLYKLPLNSNRERVFLWQLKSKSEENKKIGLKKASISVTQGDHKSKAYKNYLESLGYQANIYSVGGREQVIHMLFKGRVDYILGGELINIQKLKKLGYDPDMIERTVEIPYIRQGLYIAIGNHTDMALVNKIKKALVDLEQSGRVSEIMSLWLKRAEKSSSP</sequence>
<dbReference type="RefSeq" id="WP_242287869.1">
    <property type="nucleotide sequence ID" value="NZ_JAKKSL010000004.1"/>
</dbReference>
<name>A0ABS9X7X1_9GAMM</name>
<dbReference type="PANTHER" id="PTHR38834">
    <property type="entry name" value="PERIPLASMIC SUBSTRATE BINDING PROTEIN FAMILY 3"/>
    <property type="match status" value="1"/>
</dbReference>
<accession>A0ABS9X7X1</accession>
<proteinExistence type="predicted"/>
<reference evidence="3" key="1">
    <citation type="submission" date="2022-01" db="EMBL/GenBank/DDBJ databases">
        <title>Colwellia maritima, isolated from seawater.</title>
        <authorList>
            <person name="Kristyanto S."/>
            <person name="Jung J."/>
            <person name="Jeon C.O."/>
        </authorList>
    </citation>
    <scope>NUCLEOTIDE SEQUENCE</scope>
    <source>
        <strain evidence="3">MSW7</strain>
    </source>
</reference>
<evidence type="ECO:0000259" key="2">
    <source>
        <dbReference type="Pfam" id="PF00497"/>
    </source>
</evidence>
<evidence type="ECO:0000313" key="3">
    <source>
        <dbReference type="EMBL" id="MCI2285152.1"/>
    </source>
</evidence>
<protein>
    <submittedName>
        <fullName evidence="3">ABC transporter substrate-binding protein</fullName>
    </submittedName>
</protein>
<keyword evidence="4" id="KW-1185">Reference proteome</keyword>
<evidence type="ECO:0000313" key="4">
    <source>
        <dbReference type="Proteomes" id="UP001139646"/>
    </source>
</evidence>
<dbReference type="Proteomes" id="UP001139646">
    <property type="component" value="Unassembled WGS sequence"/>
</dbReference>
<keyword evidence="1" id="KW-0812">Transmembrane</keyword>
<dbReference type="Gene3D" id="3.40.190.10">
    <property type="entry name" value="Periplasmic binding protein-like II"/>
    <property type="match status" value="2"/>
</dbReference>
<dbReference type="EMBL" id="JAKKSL010000004">
    <property type="protein sequence ID" value="MCI2285152.1"/>
    <property type="molecule type" value="Genomic_DNA"/>
</dbReference>
<feature type="transmembrane region" description="Helical" evidence="1">
    <location>
        <begin position="31"/>
        <end position="48"/>
    </location>
</feature>
<dbReference type="Pfam" id="PF00497">
    <property type="entry name" value="SBP_bac_3"/>
    <property type="match status" value="1"/>
</dbReference>
<keyword evidence="1" id="KW-0472">Membrane</keyword>